<evidence type="ECO:0000256" key="1">
    <source>
        <dbReference type="ARBA" id="ARBA00004123"/>
    </source>
</evidence>
<dbReference type="Proteomes" id="UP000192257">
    <property type="component" value="Unassembled WGS sequence"/>
</dbReference>
<dbReference type="InterPro" id="IPR000812">
    <property type="entry name" value="TFIIB"/>
</dbReference>
<dbReference type="Pfam" id="PF00382">
    <property type="entry name" value="TFIIB"/>
    <property type="match status" value="2"/>
</dbReference>
<feature type="region of interest" description="Disordered" evidence="9">
    <location>
        <begin position="439"/>
        <end position="472"/>
    </location>
</feature>
<evidence type="ECO:0000259" key="10">
    <source>
        <dbReference type="Pfam" id="PF00382"/>
    </source>
</evidence>
<dbReference type="STRING" id="67003.A0A1X0P5A5"/>
<keyword evidence="3" id="KW-0479">Metal-binding</keyword>
<dbReference type="PRINTS" id="PR00685">
    <property type="entry name" value="TIFACTORIIB"/>
</dbReference>
<comment type="caution">
    <text evidence="11">The sequence shown here is derived from an EMBL/GenBank/DDBJ whole genome shotgun (WGS) entry which is preliminary data.</text>
</comment>
<dbReference type="OrthoDB" id="511529at2759"/>
<dbReference type="CDD" id="cd20554">
    <property type="entry name" value="CYCLIN_TFIIIB90_rpt2"/>
    <property type="match status" value="1"/>
</dbReference>
<feature type="domain" description="Transcription factor TFIIB cyclin-like" evidence="10">
    <location>
        <begin position="76"/>
        <end position="145"/>
    </location>
</feature>
<evidence type="ECO:0000256" key="2">
    <source>
        <dbReference type="ARBA" id="ARBA00010857"/>
    </source>
</evidence>
<keyword evidence="7" id="KW-0804">Transcription</keyword>
<dbReference type="GO" id="GO:0017025">
    <property type="term" value="F:TBP-class protein binding"/>
    <property type="evidence" value="ECO:0007669"/>
    <property type="project" value="InterPro"/>
</dbReference>
<dbReference type="VEuPathDB" id="TriTrypDB:TM35_000054290"/>
<evidence type="ECO:0000256" key="8">
    <source>
        <dbReference type="ARBA" id="ARBA00023242"/>
    </source>
</evidence>
<evidence type="ECO:0000313" key="11">
    <source>
        <dbReference type="EMBL" id="ORC91833.1"/>
    </source>
</evidence>
<dbReference type="AlphaFoldDB" id="A0A1X0P5A5"/>
<evidence type="ECO:0000313" key="12">
    <source>
        <dbReference type="Proteomes" id="UP000192257"/>
    </source>
</evidence>
<evidence type="ECO:0000256" key="7">
    <source>
        <dbReference type="ARBA" id="ARBA00023163"/>
    </source>
</evidence>
<evidence type="ECO:0000256" key="9">
    <source>
        <dbReference type="SAM" id="MobiDB-lite"/>
    </source>
</evidence>
<dbReference type="GO" id="GO:0000995">
    <property type="term" value="F:RNA polymerase III general transcription initiation factor activity"/>
    <property type="evidence" value="ECO:0007669"/>
    <property type="project" value="TreeGrafter"/>
</dbReference>
<sequence>MPACTHPASAQYCDRTRGTITCTLCGDIVQDQQFELDPVFGRGEKAAPRGLRNLGHLRPTRGTIGARMPGPRPSVEAARRGMVAIARQLDISDDMVEMAVAVYKLAVGINAVSGAKPAILCAALYAVCRRERTSHMIYDFAEATNESPYEILSYMRQICEATHTEIPVIDPSCMVHRFAEQMNLGPATGAVVVCALKVLRAMQDDWIACGRRPMGVCVAALLVACYMFNIPRTPDEVCGFVRLTAGTVAKRVDEFAATTTAMLESIDDYKKDDNSLPPSFNNSCLRPTDEDLSAEMRKLASTYYELVAEAKVSTPATPERCKKWRLFLQRHCELENTTPTEENMDLEKLSPQQQLQILGLPNTKPLDPETVRESVRREEVKILVKRERSDSEVATQNMGGIMDIGPPTQMDLSEDQMTTYYRKLMTQDPNVLGIRRDFDFEEDDNDPDPTSPTALSATGAGAPSSSSIAGADNDTIRSSLADVLYDSERRLALPWEFIVLQDPSLDDSSDLNSYLVLDNEERLRRQKVGEALYGENWNLGKARTREEIERLEGSRSTRKRHREPIKEHATVQDALTRALKGRGAGTVNISQIDELVPGLLSDVDGGTEVEWLNE</sequence>
<gene>
    <name evidence="11" type="ORF">TM35_000054290</name>
</gene>
<reference evidence="11 12" key="1">
    <citation type="submission" date="2017-03" db="EMBL/GenBank/DDBJ databases">
        <title>An alternative strategy for trypanosome survival in the mammalian bloodstream revealed through genome and transcriptome analysis of the ubiquitous bovine parasite Trypanosoma (Megatrypanum) theileri.</title>
        <authorList>
            <person name="Kelly S."/>
            <person name="Ivens A."/>
            <person name="Mott A."/>
            <person name="O'Neill E."/>
            <person name="Emms D."/>
            <person name="Macleod O."/>
            <person name="Voorheis P."/>
            <person name="Matthews J."/>
            <person name="Matthews K."/>
            <person name="Carrington M."/>
        </authorList>
    </citation>
    <scope>NUCLEOTIDE SEQUENCE [LARGE SCALE GENOMIC DNA]</scope>
    <source>
        <strain evidence="11">Edinburgh</strain>
    </source>
</reference>
<feature type="domain" description="Transcription factor TFIIB cyclin-like" evidence="10">
    <location>
        <begin position="167"/>
        <end position="256"/>
    </location>
</feature>
<dbReference type="GO" id="GO:0005634">
    <property type="term" value="C:nucleus"/>
    <property type="evidence" value="ECO:0007669"/>
    <property type="project" value="UniProtKB-SubCell"/>
</dbReference>
<dbReference type="FunFam" id="1.10.472.10:FF:000153">
    <property type="entry name" value="Putative transcription factor"/>
    <property type="match status" value="1"/>
</dbReference>
<dbReference type="GO" id="GO:0070897">
    <property type="term" value="P:transcription preinitiation complex assembly"/>
    <property type="evidence" value="ECO:0007669"/>
    <property type="project" value="InterPro"/>
</dbReference>
<dbReference type="GO" id="GO:0008270">
    <property type="term" value="F:zinc ion binding"/>
    <property type="evidence" value="ECO:0007669"/>
    <property type="project" value="UniProtKB-KW"/>
</dbReference>
<dbReference type="SUPFAM" id="SSF47954">
    <property type="entry name" value="Cyclin-like"/>
    <property type="match status" value="2"/>
</dbReference>
<organism evidence="11 12">
    <name type="scientific">Trypanosoma theileri</name>
    <dbReference type="NCBI Taxonomy" id="67003"/>
    <lineage>
        <taxon>Eukaryota</taxon>
        <taxon>Discoba</taxon>
        <taxon>Euglenozoa</taxon>
        <taxon>Kinetoplastea</taxon>
        <taxon>Metakinetoplastina</taxon>
        <taxon>Trypanosomatida</taxon>
        <taxon>Trypanosomatidae</taxon>
        <taxon>Trypanosoma</taxon>
    </lineage>
</organism>
<keyword evidence="6" id="KW-0805">Transcription regulation</keyword>
<dbReference type="InterPro" id="IPR036915">
    <property type="entry name" value="Cyclin-like_sf"/>
</dbReference>
<feature type="compositionally biased region" description="Low complexity" evidence="9">
    <location>
        <begin position="451"/>
        <end position="471"/>
    </location>
</feature>
<keyword evidence="4" id="KW-0863">Zinc-finger</keyword>
<keyword evidence="12" id="KW-1185">Reference proteome</keyword>
<dbReference type="EMBL" id="NBCO01000005">
    <property type="protein sequence ID" value="ORC91833.1"/>
    <property type="molecule type" value="Genomic_DNA"/>
</dbReference>
<dbReference type="GO" id="GO:0000126">
    <property type="term" value="C:transcription factor TFIIIB complex"/>
    <property type="evidence" value="ECO:0007669"/>
    <property type="project" value="TreeGrafter"/>
</dbReference>
<evidence type="ECO:0000256" key="5">
    <source>
        <dbReference type="ARBA" id="ARBA00022833"/>
    </source>
</evidence>
<dbReference type="InterPro" id="IPR013150">
    <property type="entry name" value="TFIIB_cyclin"/>
</dbReference>
<evidence type="ECO:0000256" key="6">
    <source>
        <dbReference type="ARBA" id="ARBA00023015"/>
    </source>
</evidence>
<name>A0A1X0P5A5_9TRYP</name>
<accession>A0A1X0P5A5</accession>
<dbReference type="GO" id="GO:0001006">
    <property type="term" value="F:RNA polymerase III type 3 promoter sequence-specific DNA binding"/>
    <property type="evidence" value="ECO:0007669"/>
    <property type="project" value="TreeGrafter"/>
</dbReference>
<evidence type="ECO:0000256" key="3">
    <source>
        <dbReference type="ARBA" id="ARBA00022723"/>
    </source>
</evidence>
<dbReference type="GeneID" id="39982864"/>
<comment type="subcellular location">
    <subcellularLocation>
        <location evidence="1">Nucleus</location>
    </subcellularLocation>
</comment>
<dbReference type="PANTHER" id="PTHR11618:SF4">
    <property type="entry name" value="TRANSCRIPTION FACTOR IIIB 90 KDA SUBUNIT"/>
    <property type="match status" value="1"/>
</dbReference>
<evidence type="ECO:0000256" key="4">
    <source>
        <dbReference type="ARBA" id="ARBA00022771"/>
    </source>
</evidence>
<keyword evidence="5" id="KW-0862">Zinc</keyword>
<dbReference type="PANTHER" id="PTHR11618">
    <property type="entry name" value="TRANSCRIPTION INITIATION FACTOR IIB-RELATED"/>
    <property type="match status" value="1"/>
</dbReference>
<protein>
    <submittedName>
        <fullName evidence="11">Transcription factor</fullName>
    </submittedName>
</protein>
<dbReference type="Gene3D" id="1.10.472.10">
    <property type="entry name" value="Cyclin-like"/>
    <property type="match status" value="2"/>
</dbReference>
<comment type="similarity">
    <text evidence="2">Belongs to the TFIIB family.</text>
</comment>
<dbReference type="GO" id="GO:0097550">
    <property type="term" value="C:transcription preinitiation complex"/>
    <property type="evidence" value="ECO:0007669"/>
    <property type="project" value="TreeGrafter"/>
</dbReference>
<keyword evidence="8" id="KW-0539">Nucleus</keyword>
<proteinExistence type="inferred from homology"/>
<dbReference type="RefSeq" id="XP_028885899.1">
    <property type="nucleotide sequence ID" value="XM_029023084.1"/>
</dbReference>